<dbReference type="InterPro" id="IPR038726">
    <property type="entry name" value="PDDEXK_AddAB-type"/>
</dbReference>
<comment type="catalytic activity">
    <reaction evidence="13">
        <text>ATP + H2O = ADP + phosphate + H(+)</text>
        <dbReference type="Rhea" id="RHEA:13065"/>
        <dbReference type="ChEBI" id="CHEBI:15377"/>
        <dbReference type="ChEBI" id="CHEBI:15378"/>
        <dbReference type="ChEBI" id="CHEBI:30616"/>
        <dbReference type="ChEBI" id="CHEBI:43474"/>
        <dbReference type="ChEBI" id="CHEBI:456216"/>
        <dbReference type="EC" id="5.6.2.4"/>
    </reaction>
</comment>
<evidence type="ECO:0000256" key="7">
    <source>
        <dbReference type="ARBA" id="ARBA00022839"/>
    </source>
</evidence>
<feature type="region of interest" description="Disordered" evidence="15">
    <location>
        <begin position="1110"/>
        <end position="1157"/>
    </location>
</feature>
<feature type="domain" description="UvrD-like helicase ATP-binding" evidence="16">
    <location>
        <begin position="10"/>
        <end position="435"/>
    </location>
</feature>
<feature type="compositionally biased region" description="Basic and acidic residues" evidence="15">
    <location>
        <begin position="1042"/>
        <end position="1052"/>
    </location>
</feature>
<evidence type="ECO:0000256" key="15">
    <source>
        <dbReference type="SAM" id="MobiDB-lite"/>
    </source>
</evidence>
<sequence length="1459" mass="156066">MNGKGTPAFTDSPEQAAVIGAPVGGDVLVVAGAGSGKTYTMTRRIIGLIEQGVPPERILGLTFTRKAASELLSRVSSAVSDHDRGSGRSAFLKPEVSTYDAFFQSIVRQYGLLVGFDQNTQPLSDAGATQLAATVIDRHMDLLFDDDFGSFRTVVGKVLALSHAIGNAMIGGRTVTIDEAIARIRQWDAAFIAQLDVAIGDAEVPGEEPKTKAPKRNKNDTDRQYAAKQAEYRAALHDLCVYRCSALRDVVRRRETLMTLVAEYEREKRRQNMAEFSDFTIAAYQLVTRFPSIGERYRRRYTHVLLDEYQDTSTTQAMVLAALFHAQREEDADPSAGVVSSAGVAQSVVTVQSVGTAPNDGGADLAGDGTGPTGGANPARTGRALRSAVNAVGDPFQSIYAWRGASPGAFRMFQRDFGMAEGTRPFPLSVTRRNSRIVLEAANHLTGPLRVPPRRAGSSLMREVDVAELTTLDDAPEGTIGVLGLTTFGQEIDAVARFAKQAIARYTPTERQRAGGAKDIRPHVAVLFRGKTHMAQFARGLERAGLSTLVVGYSALLERPDVRDLLALMHAVADHTDSNALMRLLATPRFGLRSADLTALADLAERLDTAYRYRALAEAGLIDAGGGADADGGVGAADEARQAAIVREYRDQVPHAVYLADLLARKDLADLLRRGAIAGAAADAIVRAGRMIRRVQAVANHPLNDVVRTAVEELGLDIDMIVAQAIEHPDQPVNPTAARSGTDAIIALVDTYAREIVEGATPTLRGFMAWVDSLGSVDEESAAAPDTPADVVLMTIHQSKGLEWDAVVVAGMAAGTFPSNQSGLKITADADHAGGMTPEGAWIPPEYHTDVATWLDDPAAVPVPVRVDAGILPRFPHDAAPHDDPLHALTMLDDVEVIDDEIYGDMRGKDIGDDMDAVDPDGWYLTQGEEYGRRLLADERRLAYVALTRARYDALLTYSKYPTEDRDPRPLLERGGRKPNASKPSVFWDEVRDSLCHRADVVAVNGRRDDGDAQASGGAATRPASAPEPTTSPSTLPSAPRSLDEAGADRPDGFFAGERAGDYESAVVEAAWREPLEPQPEETSLPWPASLSASVLGKLIGGVGAMGLPGAQARTEASPGSGPDTSGMGSGAVAPDTDRNDAGEPEGSGGPSLANATPVLPAKESLLARAQLLVNDPDLMPWPDGDARDLDARVRRQAERLLSGGRQNVTSLQARAGHLNERDARALWRGLVRPIPHVASPSAEAGTIFHAWAEQFITAFGGGEVADAVVSAGAADDAATMGPTGAGVPSRESMIADLDAREAAAAAGEPLDGEPRQLLAWQRRLVSSRWASRRPAWAERQLVVAIPQLGNTIVNGKLDAVFYGGLDAGDTAKRFTIVDWKTGRKPRTARDIEDKLVQLDWYRLLLSVIENVPLDSIDATLYYLSEPDEGARELTARAKTEQEILAELSSGIPKQSDND</sequence>
<dbReference type="GO" id="GO:0005829">
    <property type="term" value="C:cytosol"/>
    <property type="evidence" value="ECO:0007669"/>
    <property type="project" value="TreeGrafter"/>
</dbReference>
<dbReference type="PANTHER" id="PTHR11070">
    <property type="entry name" value="UVRD / RECB / PCRA DNA HELICASE FAMILY MEMBER"/>
    <property type="match status" value="1"/>
</dbReference>
<comment type="similarity">
    <text evidence="1">Belongs to the helicase family. UvrD subfamily.</text>
</comment>
<dbReference type="STRING" id="158787.BSCA_0687"/>
<keyword evidence="3 14" id="KW-0547">Nucleotide-binding</keyword>
<feature type="compositionally biased region" description="Low complexity" evidence="15">
    <location>
        <begin position="355"/>
        <end position="367"/>
    </location>
</feature>
<feature type="compositionally biased region" description="Low complexity" evidence="15">
    <location>
        <begin position="1013"/>
        <end position="1041"/>
    </location>
</feature>
<keyword evidence="6 14" id="KW-0347">Helicase</keyword>
<dbReference type="InterPro" id="IPR027417">
    <property type="entry name" value="P-loop_NTPase"/>
</dbReference>
<evidence type="ECO:0000313" key="19">
    <source>
        <dbReference type="Proteomes" id="UP000029033"/>
    </source>
</evidence>
<evidence type="ECO:0000256" key="14">
    <source>
        <dbReference type="PROSITE-ProRule" id="PRU00560"/>
    </source>
</evidence>
<dbReference type="PROSITE" id="PS51217">
    <property type="entry name" value="UVRD_HELICASE_CTER"/>
    <property type="match status" value="1"/>
</dbReference>
<feature type="compositionally biased region" description="Basic and acidic residues" evidence="15">
    <location>
        <begin position="207"/>
        <end position="222"/>
    </location>
</feature>
<dbReference type="PANTHER" id="PTHR11070:SF55">
    <property type="entry name" value="DNA 3'-5' HELICASE"/>
    <property type="match status" value="1"/>
</dbReference>
<dbReference type="OrthoDB" id="4812256at2"/>
<dbReference type="Pfam" id="PF12705">
    <property type="entry name" value="PDDEXK_1"/>
    <property type="match status" value="1"/>
</dbReference>
<feature type="domain" description="UvrD-like helicase C-terminal" evidence="17">
    <location>
        <begin position="436"/>
        <end position="801"/>
    </location>
</feature>
<keyword evidence="5 14" id="KW-0378">Hydrolase</keyword>
<evidence type="ECO:0000256" key="5">
    <source>
        <dbReference type="ARBA" id="ARBA00022801"/>
    </source>
</evidence>
<evidence type="ECO:0000256" key="9">
    <source>
        <dbReference type="ARBA" id="ARBA00023204"/>
    </source>
</evidence>
<organism evidence="18 19">
    <name type="scientific">Bifidobacterium scardovii</name>
    <dbReference type="NCBI Taxonomy" id="158787"/>
    <lineage>
        <taxon>Bacteria</taxon>
        <taxon>Bacillati</taxon>
        <taxon>Actinomycetota</taxon>
        <taxon>Actinomycetes</taxon>
        <taxon>Bifidobacteriales</taxon>
        <taxon>Bifidobacteriaceae</taxon>
        <taxon>Bifidobacterium</taxon>
    </lineage>
</organism>
<evidence type="ECO:0000256" key="2">
    <source>
        <dbReference type="ARBA" id="ARBA00022722"/>
    </source>
</evidence>
<dbReference type="CDD" id="cd17932">
    <property type="entry name" value="DEXQc_UvrD"/>
    <property type="match status" value="1"/>
</dbReference>
<evidence type="ECO:0000313" key="18">
    <source>
        <dbReference type="EMBL" id="KFI94639.1"/>
    </source>
</evidence>
<dbReference type="Gene3D" id="1.10.10.160">
    <property type="match status" value="1"/>
</dbReference>
<keyword evidence="19" id="KW-1185">Reference proteome</keyword>
<dbReference type="GO" id="GO:0000725">
    <property type="term" value="P:recombinational repair"/>
    <property type="evidence" value="ECO:0007669"/>
    <property type="project" value="TreeGrafter"/>
</dbReference>
<protein>
    <recommendedName>
        <fullName evidence="12">DNA 3'-5' helicase</fullName>
        <ecNumber evidence="12">5.6.2.4</ecNumber>
    </recommendedName>
</protein>
<dbReference type="Pfam" id="PF13361">
    <property type="entry name" value="UvrD_C"/>
    <property type="match status" value="2"/>
</dbReference>
<keyword evidence="2" id="KW-0540">Nuclease</keyword>
<dbReference type="GO" id="GO:0043138">
    <property type="term" value="F:3'-5' DNA helicase activity"/>
    <property type="evidence" value="ECO:0007669"/>
    <property type="project" value="UniProtKB-EC"/>
</dbReference>
<evidence type="ECO:0000256" key="10">
    <source>
        <dbReference type="ARBA" id="ARBA00023235"/>
    </source>
</evidence>
<dbReference type="Gene3D" id="1.10.486.10">
    <property type="entry name" value="PCRA, domain 4"/>
    <property type="match status" value="1"/>
</dbReference>
<dbReference type="EMBL" id="JGZO01000006">
    <property type="protein sequence ID" value="KFI94639.1"/>
    <property type="molecule type" value="Genomic_DNA"/>
</dbReference>
<dbReference type="InterPro" id="IPR013986">
    <property type="entry name" value="DExx_box_DNA_helicase_dom_sf"/>
</dbReference>
<dbReference type="Gene3D" id="3.40.50.300">
    <property type="entry name" value="P-loop containing nucleotide triphosphate hydrolases"/>
    <property type="match status" value="5"/>
</dbReference>
<evidence type="ECO:0000259" key="16">
    <source>
        <dbReference type="PROSITE" id="PS51198"/>
    </source>
</evidence>
<dbReference type="GO" id="GO:0005524">
    <property type="term" value="F:ATP binding"/>
    <property type="evidence" value="ECO:0007669"/>
    <property type="project" value="UniProtKB-UniRule"/>
</dbReference>
<evidence type="ECO:0000256" key="1">
    <source>
        <dbReference type="ARBA" id="ARBA00009922"/>
    </source>
</evidence>
<dbReference type="InterPro" id="IPR014016">
    <property type="entry name" value="UvrD-like_ATP-bd"/>
</dbReference>
<dbReference type="PROSITE" id="PS51198">
    <property type="entry name" value="UVRD_HELICASE_ATP_BIND"/>
    <property type="match status" value="1"/>
</dbReference>
<evidence type="ECO:0000256" key="13">
    <source>
        <dbReference type="ARBA" id="ARBA00048988"/>
    </source>
</evidence>
<comment type="catalytic activity">
    <reaction evidence="11">
        <text>Couples ATP hydrolysis with the unwinding of duplex DNA by translocating in the 3'-5' direction.</text>
        <dbReference type="EC" id="5.6.2.4"/>
    </reaction>
</comment>
<gene>
    <name evidence="18" type="ORF">BSCA_0687</name>
</gene>
<dbReference type="SUPFAM" id="SSF52540">
    <property type="entry name" value="P-loop containing nucleoside triphosphate hydrolases"/>
    <property type="match status" value="1"/>
</dbReference>
<evidence type="ECO:0000256" key="8">
    <source>
        <dbReference type="ARBA" id="ARBA00022840"/>
    </source>
</evidence>
<evidence type="ECO:0000256" key="6">
    <source>
        <dbReference type="ARBA" id="ARBA00022806"/>
    </source>
</evidence>
<dbReference type="eggNOG" id="COG2887">
    <property type="taxonomic scope" value="Bacteria"/>
</dbReference>
<keyword evidence="10" id="KW-0413">Isomerase</keyword>
<keyword evidence="8 14" id="KW-0067">ATP-binding</keyword>
<evidence type="ECO:0000259" key="17">
    <source>
        <dbReference type="PROSITE" id="PS51217"/>
    </source>
</evidence>
<proteinExistence type="inferred from homology"/>
<dbReference type="RefSeq" id="WP_033517308.1">
    <property type="nucleotide sequence ID" value="NZ_CAUPKV010000005.1"/>
</dbReference>
<dbReference type="GO" id="GO:0004527">
    <property type="term" value="F:exonuclease activity"/>
    <property type="evidence" value="ECO:0007669"/>
    <property type="project" value="UniProtKB-KW"/>
</dbReference>
<dbReference type="InterPro" id="IPR000212">
    <property type="entry name" value="DNA_helicase_UvrD/REP"/>
</dbReference>
<dbReference type="GO" id="GO:0003677">
    <property type="term" value="F:DNA binding"/>
    <property type="evidence" value="ECO:0007669"/>
    <property type="project" value="InterPro"/>
</dbReference>
<keyword evidence="7" id="KW-0269">Exonuclease</keyword>
<feature type="region of interest" description="Disordered" evidence="15">
    <location>
        <begin position="963"/>
        <end position="984"/>
    </location>
</feature>
<keyword evidence="9" id="KW-0234">DNA repair</keyword>
<feature type="region of interest" description="Disordered" evidence="15">
    <location>
        <begin position="355"/>
        <end position="379"/>
    </location>
</feature>
<evidence type="ECO:0000256" key="4">
    <source>
        <dbReference type="ARBA" id="ARBA00022763"/>
    </source>
</evidence>
<evidence type="ECO:0000256" key="12">
    <source>
        <dbReference type="ARBA" id="ARBA00034808"/>
    </source>
</evidence>
<reference evidence="18 19" key="1">
    <citation type="submission" date="2014-03" db="EMBL/GenBank/DDBJ databases">
        <title>Genomics of Bifidobacteria.</title>
        <authorList>
            <person name="Ventura M."/>
            <person name="Milani C."/>
            <person name="Lugli G.A."/>
        </authorList>
    </citation>
    <scope>NUCLEOTIDE SEQUENCE [LARGE SCALE GENOMIC DNA]</scope>
    <source>
        <strain evidence="18 19">LMG 21589</strain>
    </source>
</reference>
<accession>A0A087DGI9</accession>
<dbReference type="eggNOG" id="COG0210">
    <property type="taxonomic scope" value="Bacteria"/>
</dbReference>
<name>A0A087DGI9_9BIFI</name>
<dbReference type="GeneID" id="85166499"/>
<comment type="caution">
    <text evidence="18">The sequence shown here is derived from an EMBL/GenBank/DDBJ whole genome shotgun (WGS) entry which is preliminary data.</text>
</comment>
<dbReference type="GO" id="GO:0033202">
    <property type="term" value="C:DNA helicase complex"/>
    <property type="evidence" value="ECO:0007669"/>
    <property type="project" value="TreeGrafter"/>
</dbReference>
<keyword evidence="4" id="KW-0227">DNA damage</keyword>
<feature type="region of interest" description="Disordered" evidence="15">
    <location>
        <begin position="1006"/>
        <end position="1057"/>
    </location>
</feature>
<dbReference type="Pfam" id="PF00580">
    <property type="entry name" value="UvrD-helicase"/>
    <property type="match status" value="1"/>
</dbReference>
<evidence type="ECO:0000256" key="3">
    <source>
        <dbReference type="ARBA" id="ARBA00022741"/>
    </source>
</evidence>
<dbReference type="InterPro" id="IPR014017">
    <property type="entry name" value="DNA_helicase_UvrD-like_C"/>
</dbReference>
<evidence type="ECO:0000256" key="11">
    <source>
        <dbReference type="ARBA" id="ARBA00034617"/>
    </source>
</evidence>
<feature type="binding site" evidence="14">
    <location>
        <begin position="31"/>
        <end position="38"/>
    </location>
    <ligand>
        <name>ATP</name>
        <dbReference type="ChEBI" id="CHEBI:30616"/>
    </ligand>
</feature>
<dbReference type="EC" id="5.6.2.4" evidence="12"/>
<feature type="region of interest" description="Disordered" evidence="15">
    <location>
        <begin position="203"/>
        <end position="222"/>
    </location>
</feature>
<dbReference type="Proteomes" id="UP000029033">
    <property type="component" value="Unassembled WGS sequence"/>
</dbReference>
<feature type="compositionally biased region" description="Basic and acidic residues" evidence="15">
    <location>
        <begin position="963"/>
        <end position="976"/>
    </location>
</feature>